<evidence type="ECO:0000256" key="1">
    <source>
        <dbReference type="ARBA" id="ARBA00012513"/>
    </source>
</evidence>
<evidence type="ECO:0000256" key="4">
    <source>
        <dbReference type="ARBA" id="ARBA00022741"/>
    </source>
</evidence>
<dbReference type="STRING" id="745531.A0A0C3S1T8"/>
<evidence type="ECO:0000256" key="8">
    <source>
        <dbReference type="ARBA" id="ARBA00048679"/>
    </source>
</evidence>
<dbReference type="PROSITE" id="PS00108">
    <property type="entry name" value="PROTEIN_KINASE_ST"/>
    <property type="match status" value="1"/>
</dbReference>
<dbReference type="Proteomes" id="UP000053257">
    <property type="component" value="Unassembled WGS sequence"/>
</dbReference>
<dbReference type="GO" id="GO:0005634">
    <property type="term" value="C:nucleus"/>
    <property type="evidence" value="ECO:0007669"/>
    <property type="project" value="TreeGrafter"/>
</dbReference>
<evidence type="ECO:0000256" key="9">
    <source>
        <dbReference type="PROSITE-ProRule" id="PRU10141"/>
    </source>
</evidence>
<dbReference type="GO" id="GO:0050684">
    <property type="term" value="P:regulation of mRNA processing"/>
    <property type="evidence" value="ECO:0007669"/>
    <property type="project" value="TreeGrafter"/>
</dbReference>
<dbReference type="SMART" id="SM00220">
    <property type="entry name" value="S_TKc"/>
    <property type="match status" value="1"/>
</dbReference>
<keyword evidence="6 9" id="KW-0067">ATP-binding</keyword>
<dbReference type="InterPro" id="IPR008271">
    <property type="entry name" value="Ser/Thr_kinase_AS"/>
</dbReference>
<evidence type="ECO:0000256" key="5">
    <source>
        <dbReference type="ARBA" id="ARBA00022777"/>
    </source>
</evidence>
<evidence type="ECO:0000256" key="2">
    <source>
        <dbReference type="ARBA" id="ARBA00022527"/>
    </source>
</evidence>
<keyword evidence="3" id="KW-0808">Transferase</keyword>
<dbReference type="PROSITE" id="PS50011">
    <property type="entry name" value="PROTEIN_KINASE_DOM"/>
    <property type="match status" value="1"/>
</dbReference>
<dbReference type="HOGENOM" id="CLU_000288_81_13_1"/>
<evidence type="ECO:0000313" key="14">
    <source>
        <dbReference type="Proteomes" id="UP000053257"/>
    </source>
</evidence>
<feature type="region of interest" description="Disordered" evidence="11">
    <location>
        <begin position="1"/>
        <end position="20"/>
    </location>
</feature>
<feature type="binding site" evidence="9">
    <location>
        <position position="62"/>
    </location>
    <ligand>
        <name>ATP</name>
        <dbReference type="ChEBI" id="CHEBI:30616"/>
    </ligand>
</feature>
<feature type="non-terminal residue" evidence="13">
    <location>
        <position position="338"/>
    </location>
</feature>
<evidence type="ECO:0000256" key="11">
    <source>
        <dbReference type="SAM" id="MobiDB-lite"/>
    </source>
</evidence>
<evidence type="ECO:0000313" key="13">
    <source>
        <dbReference type="EMBL" id="KIP03327.1"/>
    </source>
</evidence>
<comment type="catalytic activity">
    <reaction evidence="8">
        <text>L-seryl-[protein] + ATP = O-phospho-L-seryl-[protein] + ADP + H(+)</text>
        <dbReference type="Rhea" id="RHEA:17989"/>
        <dbReference type="Rhea" id="RHEA-COMP:9863"/>
        <dbReference type="Rhea" id="RHEA-COMP:11604"/>
        <dbReference type="ChEBI" id="CHEBI:15378"/>
        <dbReference type="ChEBI" id="CHEBI:29999"/>
        <dbReference type="ChEBI" id="CHEBI:30616"/>
        <dbReference type="ChEBI" id="CHEBI:83421"/>
        <dbReference type="ChEBI" id="CHEBI:456216"/>
        <dbReference type="EC" id="2.7.11.1"/>
    </reaction>
</comment>
<dbReference type="GO" id="GO:0004674">
    <property type="term" value="F:protein serine/threonine kinase activity"/>
    <property type="evidence" value="ECO:0007669"/>
    <property type="project" value="UniProtKB-KW"/>
</dbReference>
<dbReference type="EC" id="2.7.11.1" evidence="1"/>
<dbReference type="Pfam" id="PF00069">
    <property type="entry name" value="Pkinase"/>
    <property type="match status" value="1"/>
</dbReference>
<dbReference type="GO" id="GO:0005737">
    <property type="term" value="C:cytoplasm"/>
    <property type="evidence" value="ECO:0007669"/>
    <property type="project" value="TreeGrafter"/>
</dbReference>
<organism evidence="13 14">
    <name type="scientific">Phlebiopsis gigantea (strain 11061_1 CR5-6)</name>
    <name type="common">White-rot fungus</name>
    <name type="synonym">Peniophora gigantea</name>
    <dbReference type="NCBI Taxonomy" id="745531"/>
    <lineage>
        <taxon>Eukaryota</taxon>
        <taxon>Fungi</taxon>
        <taxon>Dikarya</taxon>
        <taxon>Basidiomycota</taxon>
        <taxon>Agaricomycotina</taxon>
        <taxon>Agaricomycetes</taxon>
        <taxon>Polyporales</taxon>
        <taxon>Phanerochaetaceae</taxon>
        <taxon>Phlebiopsis</taxon>
    </lineage>
</organism>
<dbReference type="InterPro" id="IPR011009">
    <property type="entry name" value="Kinase-like_dom_sf"/>
</dbReference>
<dbReference type="Gene3D" id="1.10.510.10">
    <property type="entry name" value="Transferase(Phosphotransferase) domain 1"/>
    <property type="match status" value="1"/>
</dbReference>
<dbReference type="AlphaFoldDB" id="A0A0C3S1T8"/>
<evidence type="ECO:0000256" key="10">
    <source>
        <dbReference type="RuleBase" id="RU000304"/>
    </source>
</evidence>
<reference evidence="13 14" key="1">
    <citation type="journal article" date="2014" name="PLoS Genet.">
        <title>Analysis of the Phlebiopsis gigantea genome, transcriptome and secretome provides insight into its pioneer colonization strategies of wood.</title>
        <authorList>
            <person name="Hori C."/>
            <person name="Ishida T."/>
            <person name="Igarashi K."/>
            <person name="Samejima M."/>
            <person name="Suzuki H."/>
            <person name="Master E."/>
            <person name="Ferreira P."/>
            <person name="Ruiz-Duenas F.J."/>
            <person name="Held B."/>
            <person name="Canessa P."/>
            <person name="Larrondo L.F."/>
            <person name="Schmoll M."/>
            <person name="Druzhinina I.S."/>
            <person name="Kubicek C.P."/>
            <person name="Gaskell J.A."/>
            <person name="Kersten P."/>
            <person name="St John F."/>
            <person name="Glasner J."/>
            <person name="Sabat G."/>
            <person name="Splinter BonDurant S."/>
            <person name="Syed K."/>
            <person name="Yadav J."/>
            <person name="Mgbeahuruike A.C."/>
            <person name="Kovalchuk A."/>
            <person name="Asiegbu F.O."/>
            <person name="Lackner G."/>
            <person name="Hoffmeister D."/>
            <person name="Rencoret J."/>
            <person name="Gutierrez A."/>
            <person name="Sun H."/>
            <person name="Lindquist E."/>
            <person name="Barry K."/>
            <person name="Riley R."/>
            <person name="Grigoriev I.V."/>
            <person name="Henrissat B."/>
            <person name="Kues U."/>
            <person name="Berka R.M."/>
            <person name="Martinez A.T."/>
            <person name="Covert S.F."/>
            <person name="Blanchette R.A."/>
            <person name="Cullen D."/>
        </authorList>
    </citation>
    <scope>NUCLEOTIDE SEQUENCE [LARGE SCALE GENOMIC DNA]</scope>
    <source>
        <strain evidence="13 14">11061_1 CR5-6</strain>
    </source>
</reference>
<dbReference type="InterPro" id="IPR051334">
    <property type="entry name" value="SRPK"/>
</dbReference>
<dbReference type="EMBL" id="KN840622">
    <property type="protein sequence ID" value="KIP03327.1"/>
    <property type="molecule type" value="Genomic_DNA"/>
</dbReference>
<evidence type="ECO:0000259" key="12">
    <source>
        <dbReference type="PROSITE" id="PS50011"/>
    </source>
</evidence>
<dbReference type="SUPFAM" id="SSF56112">
    <property type="entry name" value="Protein kinase-like (PK-like)"/>
    <property type="match status" value="1"/>
</dbReference>
<evidence type="ECO:0000256" key="6">
    <source>
        <dbReference type="ARBA" id="ARBA00022840"/>
    </source>
</evidence>
<dbReference type="PROSITE" id="PS00107">
    <property type="entry name" value="PROTEIN_KINASE_ATP"/>
    <property type="match status" value="1"/>
</dbReference>
<dbReference type="PANTHER" id="PTHR47634">
    <property type="entry name" value="PROTEIN KINASE DOMAIN-CONTAINING PROTEIN-RELATED"/>
    <property type="match status" value="1"/>
</dbReference>
<feature type="domain" description="Protein kinase" evidence="12">
    <location>
        <begin position="33"/>
        <end position="338"/>
    </location>
</feature>
<evidence type="ECO:0000256" key="3">
    <source>
        <dbReference type="ARBA" id="ARBA00022679"/>
    </source>
</evidence>
<dbReference type="PANTHER" id="PTHR47634:SF9">
    <property type="entry name" value="PROTEIN KINASE DOMAIN-CONTAINING PROTEIN-RELATED"/>
    <property type="match status" value="1"/>
</dbReference>
<keyword evidence="14" id="KW-1185">Reference proteome</keyword>
<comment type="catalytic activity">
    <reaction evidence="7">
        <text>L-threonyl-[protein] + ATP = O-phospho-L-threonyl-[protein] + ADP + H(+)</text>
        <dbReference type="Rhea" id="RHEA:46608"/>
        <dbReference type="Rhea" id="RHEA-COMP:11060"/>
        <dbReference type="Rhea" id="RHEA-COMP:11605"/>
        <dbReference type="ChEBI" id="CHEBI:15378"/>
        <dbReference type="ChEBI" id="CHEBI:30013"/>
        <dbReference type="ChEBI" id="CHEBI:30616"/>
        <dbReference type="ChEBI" id="CHEBI:61977"/>
        <dbReference type="ChEBI" id="CHEBI:456216"/>
        <dbReference type="EC" id="2.7.11.1"/>
    </reaction>
</comment>
<dbReference type="InterPro" id="IPR017441">
    <property type="entry name" value="Protein_kinase_ATP_BS"/>
</dbReference>
<name>A0A0C3S1T8_PHLG1</name>
<protein>
    <recommendedName>
        <fullName evidence="1">non-specific serine/threonine protein kinase</fullName>
        <ecNumber evidence="1">2.7.11.1</ecNumber>
    </recommendedName>
</protein>
<keyword evidence="4 9" id="KW-0547">Nucleotide-binding</keyword>
<dbReference type="Gene3D" id="3.30.200.20">
    <property type="entry name" value="Phosphorylase Kinase, domain 1"/>
    <property type="match status" value="1"/>
</dbReference>
<dbReference type="GO" id="GO:0005524">
    <property type="term" value="F:ATP binding"/>
    <property type="evidence" value="ECO:0007669"/>
    <property type="project" value="UniProtKB-UniRule"/>
</dbReference>
<keyword evidence="2 10" id="KW-0723">Serine/threonine-protein kinase</keyword>
<evidence type="ECO:0000256" key="7">
    <source>
        <dbReference type="ARBA" id="ARBA00047899"/>
    </source>
</evidence>
<dbReference type="GO" id="GO:0000245">
    <property type="term" value="P:spliceosomal complex assembly"/>
    <property type="evidence" value="ECO:0007669"/>
    <property type="project" value="TreeGrafter"/>
</dbReference>
<dbReference type="OrthoDB" id="5979581at2759"/>
<accession>A0A0C3S1T8</accession>
<proteinExistence type="inferred from homology"/>
<keyword evidence="5" id="KW-0418">Kinase</keyword>
<dbReference type="InterPro" id="IPR000719">
    <property type="entry name" value="Prot_kinase_dom"/>
</dbReference>
<comment type="similarity">
    <text evidence="10">Belongs to the protein kinase superfamily.</text>
</comment>
<sequence length="338" mass="37829">MVVSRTPGKEPSQDYTRGGYHPVNVGEVYRDRYAVVQQLGWGRYSTVWLVKDFEKNREAAMKVLKSNATEDTTGGDECDILRALRDTNPKAPGYRHICHLIDDFVHEGPNGPHICIVTELMGPTVMDCYRCVPGAMPLHFVKRLAKQMLLALQYVHDECHLVHTDIKGDNIFMRGAPPPPHPLAQKFEEEELMTASFKLGDFGTANRLSNRHASLIQPEALRAPEVILDAEWDTRADIWNLGALIYEFARGKTLFDPHKDLEKTGLSPEQTHISQMVALLGDFPNSLLHKGRNVHLYFDENSRLLGDAGGQSKTLEGLLAESGHYEGDVAATADFLTR</sequence>
<gene>
    <name evidence="13" type="ORF">PHLGIDRAFT_111026</name>
</gene>